<evidence type="ECO:0000259" key="1">
    <source>
        <dbReference type="Pfam" id="PF07484"/>
    </source>
</evidence>
<dbReference type="Pfam" id="PF07484">
    <property type="entry name" value="Collar"/>
    <property type="match status" value="1"/>
</dbReference>
<dbReference type="AlphaFoldDB" id="A0A1V4SP24"/>
<organism evidence="2 3">
    <name type="scientific">Ruminiclostridium hungatei</name>
    <name type="common">Clostridium hungatei</name>
    <dbReference type="NCBI Taxonomy" id="48256"/>
    <lineage>
        <taxon>Bacteria</taxon>
        <taxon>Bacillati</taxon>
        <taxon>Bacillota</taxon>
        <taxon>Clostridia</taxon>
        <taxon>Eubacteriales</taxon>
        <taxon>Oscillospiraceae</taxon>
        <taxon>Ruminiclostridium</taxon>
    </lineage>
</organism>
<dbReference type="STRING" id="48256.CLHUN_05590"/>
<dbReference type="Proteomes" id="UP000191554">
    <property type="component" value="Unassembled WGS sequence"/>
</dbReference>
<proteinExistence type="predicted"/>
<feature type="domain" description="Phage tail collar" evidence="1">
    <location>
        <begin position="6"/>
        <end position="60"/>
    </location>
</feature>
<accession>A0A1V4SP24</accession>
<comment type="caution">
    <text evidence="2">The sequence shown here is derived from an EMBL/GenBank/DDBJ whole genome shotgun (WGS) entry which is preliminary data.</text>
</comment>
<dbReference type="InterPro" id="IPR011083">
    <property type="entry name" value="Phage_tail_collar_dom"/>
</dbReference>
<evidence type="ECO:0000313" key="2">
    <source>
        <dbReference type="EMBL" id="OPX45622.1"/>
    </source>
</evidence>
<sequence length="80" mass="8800">MDYLLGGIALFPYNFAPIGWMPCEGQMLQIMQNQALYSLLGSTYGGDGRTTFALPNLKGAEPLPTMKYYIAVTGIYPTRS</sequence>
<dbReference type="SUPFAM" id="SSF88874">
    <property type="entry name" value="Receptor-binding domain of short tail fibre protein gp12"/>
    <property type="match status" value="1"/>
</dbReference>
<dbReference type="InterPro" id="IPR037053">
    <property type="entry name" value="Phage_tail_collar_dom_sf"/>
</dbReference>
<dbReference type="OrthoDB" id="9810174at2"/>
<name>A0A1V4SP24_RUMHU</name>
<reference evidence="2 3" key="1">
    <citation type="submission" date="2017-03" db="EMBL/GenBank/DDBJ databases">
        <title>Genome sequence of Clostridium hungatei DSM 14427.</title>
        <authorList>
            <person name="Poehlein A."/>
            <person name="Daniel R."/>
        </authorList>
    </citation>
    <scope>NUCLEOTIDE SEQUENCE [LARGE SCALE GENOMIC DNA]</scope>
    <source>
        <strain evidence="2 3">DSM 14427</strain>
    </source>
</reference>
<gene>
    <name evidence="2" type="ORF">CLHUN_05590</name>
</gene>
<dbReference type="Gene3D" id="3.90.1340.10">
    <property type="entry name" value="Phage tail collar domain"/>
    <property type="match status" value="1"/>
</dbReference>
<dbReference type="EMBL" id="MZGX01000003">
    <property type="protein sequence ID" value="OPX45622.1"/>
    <property type="molecule type" value="Genomic_DNA"/>
</dbReference>
<evidence type="ECO:0000313" key="3">
    <source>
        <dbReference type="Proteomes" id="UP000191554"/>
    </source>
</evidence>
<keyword evidence="3" id="KW-1185">Reference proteome</keyword>
<dbReference type="RefSeq" id="WP_080063035.1">
    <property type="nucleotide sequence ID" value="NZ_MZGX01000003.1"/>
</dbReference>
<protein>
    <submittedName>
        <fullName evidence="2">Phage tail collar domain protein</fullName>
    </submittedName>
</protein>